<protein>
    <submittedName>
        <fullName evidence="2">Uncharacterized protein</fullName>
    </submittedName>
</protein>
<dbReference type="Proteomes" id="UP001552299">
    <property type="component" value="Unassembled WGS sequence"/>
</dbReference>
<evidence type="ECO:0000256" key="1">
    <source>
        <dbReference type="SAM" id="MobiDB-lite"/>
    </source>
</evidence>
<name>A0ABD0TZG7_DENTH</name>
<reference evidence="2 3" key="1">
    <citation type="journal article" date="2024" name="Plant Biotechnol. J.">
        <title>Dendrobium thyrsiflorum genome and its molecular insights into genes involved in important horticultural traits.</title>
        <authorList>
            <person name="Chen B."/>
            <person name="Wang J.Y."/>
            <person name="Zheng P.J."/>
            <person name="Li K.L."/>
            <person name="Liang Y.M."/>
            <person name="Chen X.F."/>
            <person name="Zhang C."/>
            <person name="Zhao X."/>
            <person name="He X."/>
            <person name="Zhang G.Q."/>
            <person name="Liu Z.J."/>
            <person name="Xu Q."/>
        </authorList>
    </citation>
    <scope>NUCLEOTIDE SEQUENCE [LARGE SCALE GENOMIC DNA]</scope>
    <source>
        <strain evidence="2">GZMU011</strain>
    </source>
</reference>
<accession>A0ABD0TZG7</accession>
<dbReference type="EMBL" id="JANQDX010000019">
    <property type="protein sequence ID" value="KAL0905058.1"/>
    <property type="molecule type" value="Genomic_DNA"/>
</dbReference>
<feature type="compositionally biased region" description="Low complexity" evidence="1">
    <location>
        <begin position="89"/>
        <end position="98"/>
    </location>
</feature>
<comment type="caution">
    <text evidence="2">The sequence shown here is derived from an EMBL/GenBank/DDBJ whole genome shotgun (WGS) entry which is preliminary data.</text>
</comment>
<proteinExistence type="predicted"/>
<evidence type="ECO:0000313" key="2">
    <source>
        <dbReference type="EMBL" id="KAL0905058.1"/>
    </source>
</evidence>
<dbReference type="AlphaFoldDB" id="A0ABD0TZG7"/>
<feature type="compositionally biased region" description="Basic and acidic residues" evidence="1">
    <location>
        <begin position="140"/>
        <end position="150"/>
    </location>
</feature>
<feature type="region of interest" description="Disordered" evidence="1">
    <location>
        <begin position="66"/>
        <end position="106"/>
    </location>
</feature>
<evidence type="ECO:0000313" key="3">
    <source>
        <dbReference type="Proteomes" id="UP001552299"/>
    </source>
</evidence>
<organism evidence="2 3">
    <name type="scientific">Dendrobium thyrsiflorum</name>
    <name type="common">Pinecone-like raceme dendrobium</name>
    <name type="synonym">Orchid</name>
    <dbReference type="NCBI Taxonomy" id="117978"/>
    <lineage>
        <taxon>Eukaryota</taxon>
        <taxon>Viridiplantae</taxon>
        <taxon>Streptophyta</taxon>
        <taxon>Embryophyta</taxon>
        <taxon>Tracheophyta</taxon>
        <taxon>Spermatophyta</taxon>
        <taxon>Magnoliopsida</taxon>
        <taxon>Liliopsida</taxon>
        <taxon>Asparagales</taxon>
        <taxon>Orchidaceae</taxon>
        <taxon>Epidendroideae</taxon>
        <taxon>Malaxideae</taxon>
        <taxon>Dendrobiinae</taxon>
        <taxon>Dendrobium</taxon>
    </lineage>
</organism>
<gene>
    <name evidence="2" type="ORF">M5K25_027231</name>
</gene>
<keyword evidence="3" id="KW-1185">Reference proteome</keyword>
<sequence>MAHAGIYATKFYPYGNDFANSDSRISILKSNWIVGKILEKLFLNNGEKETRAYQNLSDLYRKRRAPLSPFSEQRPSQALRIPSSPPSPQASSVSLSTPRSTKSNDHMQTLIKVRIERDGHETYVANSNSLTFSLGLGLEKRNSAPEKRAVMEGLAPTGRADQTERRDR</sequence>
<feature type="region of interest" description="Disordered" evidence="1">
    <location>
        <begin position="140"/>
        <end position="168"/>
    </location>
</feature>